<evidence type="ECO:0000259" key="6">
    <source>
        <dbReference type="PROSITE" id="PS51755"/>
    </source>
</evidence>
<evidence type="ECO:0000313" key="8">
    <source>
        <dbReference type="Proteomes" id="UP000187151"/>
    </source>
</evidence>
<keyword evidence="8" id="KW-1185">Reference proteome</keyword>
<dbReference type="PRINTS" id="PR00364">
    <property type="entry name" value="DISEASERSIST"/>
</dbReference>
<dbReference type="Gene3D" id="1.10.10.10">
    <property type="entry name" value="Winged helix-like DNA-binding domain superfamily/Winged helix DNA-binding domain"/>
    <property type="match status" value="1"/>
</dbReference>
<dbReference type="SUPFAM" id="SSF52540">
    <property type="entry name" value="P-loop containing nucleoside triphosphate hydrolases"/>
    <property type="match status" value="1"/>
</dbReference>
<dbReference type="SMART" id="SM00862">
    <property type="entry name" value="Trans_reg_C"/>
    <property type="match status" value="1"/>
</dbReference>
<dbReference type="EMBL" id="MQUR01000097">
    <property type="protein sequence ID" value="OLZ57107.1"/>
    <property type="molecule type" value="Genomic_DNA"/>
</dbReference>
<evidence type="ECO:0000256" key="4">
    <source>
        <dbReference type="PROSITE-ProRule" id="PRU01091"/>
    </source>
</evidence>
<feature type="region of interest" description="Disordered" evidence="5">
    <location>
        <begin position="243"/>
        <end position="303"/>
    </location>
</feature>
<dbReference type="InterPro" id="IPR001867">
    <property type="entry name" value="OmpR/PhoB-type_DNA-bd"/>
</dbReference>
<sequence length="1110" mass="118807">MRYLILGVTEAHDETGAPLPIGGARLRALLAALALRAGRPVSVAELVDDVWGDTPPRDAPAALQALVARLRRALGGRDTVHAAPAGGYLLAAAPDDVDLHRFTRLAAEGDRELAADPEAAARTLRTALSFWRGPAFADLAEPARTAHAAAPEARRSAALRRRIEADLLSGATAPALLLPEIEALVRESPYDEPLRAQQLRALRAAGRPADALAAYERTRRALADDLGTDPGPELTALYAELLRPRPPQPPRPPQSASAAQAPQTPQPPQTPQTPSNRPVQPANRPVHRAPASRPEALAPRGNLRPRLNSFVGREPELAALHGDLARLRLITLTGPGGSGKTRLAEHAAAAHPEPGWLVELARLDHPAAVPGAVLSALGLRENSLVARETPAPTAAADPATRLVEHCAHRSLLLVLDNCEHVVEAAAGLAERLLTHCPGVRILATSREPLGIPGETVRPVEPLPPDPAHRLFADRGAAARAGFTVDEDPAAVAEICARLDGLPLAIELAAARLRLLTPRQIADRLDDRFRLLTSGARTVLPRQQTLRAVVDWSWDLLDEAERTVLRRLSVFAGGCDLPAAEAVCGDGTGPDVADTLGSLVDKSLVLAEPYERHGMRYRMLETIHEYAAERAAARPADLRATGRRHAAHFLAFAEQAEPLIRSAAQLPWIRLVETELDNLRAALHTTTVDEADTESAQRLAFALGWFWWLRNYRGEGAEWTTRILTLTPAQPPEGTPAYWRRMRLQVLDMFLLAESNSAEKFRTPEYRDLAARIKTAFRHGSPETALFPGILWPATSFLTGDVLEFHADLDQSVENCRRHAGAWELGVVLMLRTHVAIDMTGGLPTVDADLAELQEIAQRVGDRWTRAQVASAAGEVALSRGRYAEARTAFEECLRLAREVGAHVEAPFAIARIAEAAYSAGDLDDAERLLAEADEEADQHGGVYDVSAYARLLAALLALQRGDAVRARAECGLARAQSERITVPAQLTAGLDAVDAVITAREKGPAAALALIGPALSAAVEGRCAERVLAGIAEAAAQFLADADRPAEAVRALAAATAWRAGLPRSVPESEVVAGLPERTRALLGPERWAREEAAGAALTPAGLVAALTAD</sequence>
<feature type="DNA-binding region" description="OmpR/PhoB-type" evidence="4">
    <location>
        <begin position="1"/>
        <end position="92"/>
    </location>
</feature>
<feature type="compositionally biased region" description="Pro residues" evidence="5">
    <location>
        <begin position="244"/>
        <end position="253"/>
    </location>
</feature>
<dbReference type="InterPro" id="IPR036388">
    <property type="entry name" value="WH-like_DNA-bd_sf"/>
</dbReference>
<keyword evidence="3 4" id="KW-0238">DNA-binding</keyword>
<keyword evidence="2" id="KW-0902">Two-component regulatory system</keyword>
<dbReference type="CDD" id="cd15831">
    <property type="entry name" value="BTAD"/>
    <property type="match status" value="1"/>
</dbReference>
<comment type="caution">
    <text evidence="7">The sequence shown here is derived from an EMBL/GenBank/DDBJ whole genome shotgun (WGS) entry which is preliminary data.</text>
</comment>
<dbReference type="Pfam" id="PF00486">
    <property type="entry name" value="Trans_reg_C"/>
    <property type="match status" value="1"/>
</dbReference>
<dbReference type="RefSeq" id="WP_076046531.1">
    <property type="nucleotide sequence ID" value="NZ_MQUR01000097.1"/>
</dbReference>
<dbReference type="Gene3D" id="3.40.50.300">
    <property type="entry name" value="P-loop containing nucleotide triphosphate hydrolases"/>
    <property type="match status" value="1"/>
</dbReference>
<dbReference type="InterPro" id="IPR027417">
    <property type="entry name" value="P-loop_NTPase"/>
</dbReference>
<dbReference type="PROSITE" id="PS51755">
    <property type="entry name" value="OMPR_PHOB"/>
    <property type="match status" value="1"/>
</dbReference>
<dbReference type="InterPro" id="IPR058852">
    <property type="entry name" value="HTH_77"/>
</dbReference>
<evidence type="ECO:0000256" key="1">
    <source>
        <dbReference type="ARBA" id="ARBA00005820"/>
    </source>
</evidence>
<organism evidence="7 8">
    <name type="scientific">Streptomyces amritsarensis</name>
    <dbReference type="NCBI Taxonomy" id="681158"/>
    <lineage>
        <taxon>Bacteria</taxon>
        <taxon>Bacillati</taxon>
        <taxon>Actinomycetota</taxon>
        <taxon>Actinomycetes</taxon>
        <taxon>Kitasatosporales</taxon>
        <taxon>Streptomycetaceae</taxon>
        <taxon>Streptomyces</taxon>
    </lineage>
</organism>
<evidence type="ECO:0000256" key="3">
    <source>
        <dbReference type="ARBA" id="ARBA00023125"/>
    </source>
</evidence>
<dbReference type="SUPFAM" id="SSF46894">
    <property type="entry name" value="C-terminal effector domain of the bipartite response regulators"/>
    <property type="match status" value="1"/>
</dbReference>
<dbReference type="Pfam" id="PF03704">
    <property type="entry name" value="BTAD"/>
    <property type="match status" value="1"/>
</dbReference>
<dbReference type="InterPro" id="IPR005158">
    <property type="entry name" value="BTAD"/>
</dbReference>
<dbReference type="Proteomes" id="UP000187151">
    <property type="component" value="Unassembled WGS sequence"/>
</dbReference>
<feature type="domain" description="OmpR/PhoB-type" evidence="6">
    <location>
        <begin position="1"/>
        <end position="92"/>
    </location>
</feature>
<evidence type="ECO:0000256" key="5">
    <source>
        <dbReference type="SAM" id="MobiDB-lite"/>
    </source>
</evidence>
<evidence type="ECO:0000313" key="7">
    <source>
        <dbReference type="EMBL" id="OLZ57107.1"/>
    </source>
</evidence>
<dbReference type="SUPFAM" id="SSF48452">
    <property type="entry name" value="TPR-like"/>
    <property type="match status" value="2"/>
</dbReference>
<reference evidence="7 8" key="1">
    <citation type="submission" date="2016-01" db="EMBL/GenBank/DDBJ databases">
        <title>Streptomyces amritsarensis strain MTCC 11845 genome sequencing and assembly.</title>
        <authorList>
            <person name="Sharma D."/>
            <person name="Nair G.R."/>
            <person name="Kaur G."/>
            <person name="Manhas R.K."/>
            <person name="Mayilraj S."/>
        </authorList>
    </citation>
    <scope>NUCLEOTIDE SEQUENCE [LARGE SCALE GENOMIC DNA]</scope>
    <source>
        <strain evidence="7 8">MTCC 11845</strain>
    </source>
</reference>
<proteinExistence type="inferred from homology"/>
<accession>A0ABX3FUM8</accession>
<dbReference type="Gene3D" id="1.25.40.10">
    <property type="entry name" value="Tetratricopeptide repeat domain"/>
    <property type="match status" value="2"/>
</dbReference>
<dbReference type="PANTHER" id="PTHR47691:SF3">
    <property type="entry name" value="HTH-TYPE TRANSCRIPTIONAL REGULATOR RV0890C-RELATED"/>
    <property type="match status" value="1"/>
</dbReference>
<protein>
    <submittedName>
        <fullName evidence="7">AfsR family transcriptional regulator</fullName>
    </submittedName>
</protein>
<evidence type="ECO:0000256" key="2">
    <source>
        <dbReference type="ARBA" id="ARBA00023012"/>
    </source>
</evidence>
<dbReference type="InterPro" id="IPR016032">
    <property type="entry name" value="Sig_transdc_resp-reg_C-effctor"/>
</dbReference>
<dbReference type="SMART" id="SM01043">
    <property type="entry name" value="BTAD"/>
    <property type="match status" value="1"/>
</dbReference>
<name>A0ABX3FUM8_9ACTN</name>
<feature type="compositionally biased region" description="Low complexity" evidence="5">
    <location>
        <begin position="254"/>
        <end position="263"/>
    </location>
</feature>
<gene>
    <name evidence="7" type="ORF">AVW11_29530</name>
</gene>
<comment type="similarity">
    <text evidence="1">Belongs to the AfsR/DnrI/RedD regulatory family.</text>
</comment>
<dbReference type="InterPro" id="IPR011990">
    <property type="entry name" value="TPR-like_helical_dom_sf"/>
</dbReference>
<dbReference type="Pfam" id="PF25872">
    <property type="entry name" value="HTH_77"/>
    <property type="match status" value="1"/>
</dbReference>
<dbReference type="PANTHER" id="PTHR47691">
    <property type="entry name" value="REGULATOR-RELATED"/>
    <property type="match status" value="1"/>
</dbReference>